<keyword evidence="2" id="KW-0812">Transmembrane</keyword>
<keyword evidence="2" id="KW-1133">Transmembrane helix</keyword>
<evidence type="ECO:0000313" key="5">
    <source>
        <dbReference type="Proteomes" id="UP000177279"/>
    </source>
</evidence>
<gene>
    <name evidence="4" type="ORF">A3D49_02265</name>
</gene>
<sequence>MKKFALFILILAMAALAMPVSAQTANDKQPYYGYEKVVIGSQTWMAPDYINLEAFPPLGGKLSERDARILQLHKEPLKTEGWYVNEIRGRRTFEVIWLDKGTMVWASNASGEPRYLASCGNRISFLLAHQITYMTSPVVEKTTEAAPIVSENSGGYTMPGWLRSLWHGLWNLFLFLLALALVAMLLALAFVLGRELYENLTGRSRDVQPQPQARPRPMGPRPIVEGPAPVPPPPAASFHRYGPYDHVMIDDEGTKGYRVTGVNGDTEIPLGTFKWAQTENASDQGEYVVVMV</sequence>
<protein>
    <submittedName>
        <fullName evidence="4">Uncharacterized protein</fullName>
    </submittedName>
</protein>
<reference evidence="4 5" key="1">
    <citation type="journal article" date="2016" name="Nat. Commun.">
        <title>Thousands of microbial genomes shed light on interconnected biogeochemical processes in an aquifer system.</title>
        <authorList>
            <person name="Anantharaman K."/>
            <person name="Brown C.T."/>
            <person name="Hug L.A."/>
            <person name="Sharon I."/>
            <person name="Castelle C.J."/>
            <person name="Probst A.J."/>
            <person name="Thomas B.C."/>
            <person name="Singh A."/>
            <person name="Wilkins M.J."/>
            <person name="Karaoz U."/>
            <person name="Brodie E.L."/>
            <person name="Williams K.H."/>
            <person name="Hubbard S.S."/>
            <person name="Banfield J.F."/>
        </authorList>
    </citation>
    <scope>NUCLEOTIDE SEQUENCE [LARGE SCALE GENOMIC DNA]</scope>
</reference>
<comment type="caution">
    <text evidence="4">The sequence shown here is derived from an EMBL/GenBank/DDBJ whole genome shotgun (WGS) entry which is preliminary data.</text>
</comment>
<proteinExistence type="predicted"/>
<organism evidence="4 5">
    <name type="scientific">Candidatus Zambryskibacteria bacterium RIFCSPHIGHO2_02_FULL_43_37</name>
    <dbReference type="NCBI Taxonomy" id="1802749"/>
    <lineage>
        <taxon>Bacteria</taxon>
        <taxon>Candidatus Zambryskiibacteriota</taxon>
    </lineage>
</organism>
<evidence type="ECO:0000256" key="3">
    <source>
        <dbReference type="SAM" id="SignalP"/>
    </source>
</evidence>
<evidence type="ECO:0000256" key="2">
    <source>
        <dbReference type="SAM" id="Phobius"/>
    </source>
</evidence>
<dbReference type="Proteomes" id="UP000177279">
    <property type="component" value="Unassembled WGS sequence"/>
</dbReference>
<accession>A0A1G2THZ4</accession>
<name>A0A1G2THZ4_9BACT</name>
<keyword evidence="3" id="KW-0732">Signal</keyword>
<feature type="region of interest" description="Disordered" evidence="1">
    <location>
        <begin position="203"/>
        <end position="230"/>
    </location>
</feature>
<feature type="transmembrane region" description="Helical" evidence="2">
    <location>
        <begin position="169"/>
        <end position="193"/>
    </location>
</feature>
<feature type="chain" id="PRO_5009584561" evidence="3">
    <location>
        <begin position="25"/>
        <end position="292"/>
    </location>
</feature>
<dbReference type="EMBL" id="MHVS01000003">
    <property type="protein sequence ID" value="OHA96907.1"/>
    <property type="molecule type" value="Genomic_DNA"/>
</dbReference>
<feature type="signal peptide" evidence="3">
    <location>
        <begin position="1"/>
        <end position="24"/>
    </location>
</feature>
<evidence type="ECO:0000256" key="1">
    <source>
        <dbReference type="SAM" id="MobiDB-lite"/>
    </source>
</evidence>
<evidence type="ECO:0000313" key="4">
    <source>
        <dbReference type="EMBL" id="OHA96907.1"/>
    </source>
</evidence>
<keyword evidence="2" id="KW-0472">Membrane</keyword>
<dbReference type="AlphaFoldDB" id="A0A1G2THZ4"/>